<evidence type="ECO:0000313" key="1">
    <source>
        <dbReference type="EMBL" id="KKK87259.1"/>
    </source>
</evidence>
<sequence length="86" mass="9891">MSGGAWGYRSEHYREVAEEVQETFELLAIFEHELDWGICGDTCSSCAKNRVAEALIQYFDGNTVAARAIARDQKQHQCYRCTRRQD</sequence>
<gene>
    <name evidence="1" type="ORF">LCGC14_2755010</name>
</gene>
<dbReference type="AlphaFoldDB" id="A0A0F9B976"/>
<accession>A0A0F9B976</accession>
<dbReference type="EMBL" id="LAZR01050481">
    <property type="protein sequence ID" value="KKK87259.1"/>
    <property type="molecule type" value="Genomic_DNA"/>
</dbReference>
<comment type="caution">
    <text evidence="1">The sequence shown here is derived from an EMBL/GenBank/DDBJ whole genome shotgun (WGS) entry which is preliminary data.</text>
</comment>
<reference evidence="1" key="1">
    <citation type="journal article" date="2015" name="Nature">
        <title>Complex archaea that bridge the gap between prokaryotes and eukaryotes.</title>
        <authorList>
            <person name="Spang A."/>
            <person name="Saw J.H."/>
            <person name="Jorgensen S.L."/>
            <person name="Zaremba-Niedzwiedzka K."/>
            <person name="Martijn J."/>
            <person name="Lind A.E."/>
            <person name="van Eijk R."/>
            <person name="Schleper C."/>
            <person name="Guy L."/>
            <person name="Ettema T.J."/>
        </authorList>
    </citation>
    <scope>NUCLEOTIDE SEQUENCE</scope>
</reference>
<proteinExistence type="predicted"/>
<name>A0A0F9B976_9ZZZZ</name>
<organism evidence="1">
    <name type="scientific">marine sediment metagenome</name>
    <dbReference type="NCBI Taxonomy" id="412755"/>
    <lineage>
        <taxon>unclassified sequences</taxon>
        <taxon>metagenomes</taxon>
        <taxon>ecological metagenomes</taxon>
    </lineage>
</organism>
<protein>
    <submittedName>
        <fullName evidence="1">Uncharacterized protein</fullName>
    </submittedName>
</protein>